<dbReference type="GeneID" id="70182226"/>
<keyword evidence="3" id="KW-1185">Reference proteome</keyword>
<evidence type="ECO:0000313" key="3">
    <source>
        <dbReference type="Proteomes" id="UP000756346"/>
    </source>
</evidence>
<sequence length="146" mass="16604">MRLDCLSTRKRLPWESSFRCRHRTSLDLAEPPRTAVPSIFHPPQPWNRDGSLFPTSQPAHTPKSTQWPQSMSSASRRFPATYKTCRQRSWLRSMSQIPRSISPPSPRSDSLPSGELPRLSRTPSFWQLFALQQVVGACVSTFPVSP</sequence>
<proteinExistence type="predicted"/>
<reference evidence="2" key="1">
    <citation type="journal article" date="2021" name="Nat. Commun.">
        <title>Genetic determinants of endophytism in the Arabidopsis root mycobiome.</title>
        <authorList>
            <person name="Mesny F."/>
            <person name="Miyauchi S."/>
            <person name="Thiergart T."/>
            <person name="Pickel B."/>
            <person name="Atanasova L."/>
            <person name="Karlsson M."/>
            <person name="Huettel B."/>
            <person name="Barry K.W."/>
            <person name="Haridas S."/>
            <person name="Chen C."/>
            <person name="Bauer D."/>
            <person name="Andreopoulos W."/>
            <person name="Pangilinan J."/>
            <person name="LaButti K."/>
            <person name="Riley R."/>
            <person name="Lipzen A."/>
            <person name="Clum A."/>
            <person name="Drula E."/>
            <person name="Henrissat B."/>
            <person name="Kohler A."/>
            <person name="Grigoriev I.V."/>
            <person name="Martin F.M."/>
            <person name="Hacquard S."/>
        </authorList>
    </citation>
    <scope>NUCLEOTIDE SEQUENCE</scope>
    <source>
        <strain evidence="2">MPI-CAGE-CH-0230</strain>
    </source>
</reference>
<feature type="region of interest" description="Disordered" evidence="1">
    <location>
        <begin position="33"/>
        <end position="116"/>
    </location>
</feature>
<protein>
    <submittedName>
        <fullName evidence="2">Uncharacterized protein</fullName>
    </submittedName>
</protein>
<gene>
    <name evidence="2" type="ORF">B0I36DRAFT_313858</name>
</gene>
<evidence type="ECO:0000256" key="1">
    <source>
        <dbReference type="SAM" id="MobiDB-lite"/>
    </source>
</evidence>
<dbReference type="Proteomes" id="UP000756346">
    <property type="component" value="Unassembled WGS sequence"/>
</dbReference>
<evidence type="ECO:0000313" key="2">
    <source>
        <dbReference type="EMBL" id="KAH7037352.1"/>
    </source>
</evidence>
<dbReference type="EMBL" id="JAGTJQ010000002">
    <property type="protein sequence ID" value="KAH7037352.1"/>
    <property type="molecule type" value="Genomic_DNA"/>
</dbReference>
<feature type="compositionally biased region" description="Polar residues" evidence="1">
    <location>
        <begin position="53"/>
        <end position="75"/>
    </location>
</feature>
<dbReference type="RefSeq" id="XP_046016473.1">
    <property type="nucleotide sequence ID" value="XM_046152680.1"/>
</dbReference>
<organism evidence="2 3">
    <name type="scientific">Microdochium trichocladiopsis</name>
    <dbReference type="NCBI Taxonomy" id="1682393"/>
    <lineage>
        <taxon>Eukaryota</taxon>
        <taxon>Fungi</taxon>
        <taxon>Dikarya</taxon>
        <taxon>Ascomycota</taxon>
        <taxon>Pezizomycotina</taxon>
        <taxon>Sordariomycetes</taxon>
        <taxon>Xylariomycetidae</taxon>
        <taxon>Xylariales</taxon>
        <taxon>Microdochiaceae</taxon>
        <taxon>Microdochium</taxon>
    </lineage>
</organism>
<accession>A0A9P8YED9</accession>
<name>A0A9P8YED9_9PEZI</name>
<dbReference type="AlphaFoldDB" id="A0A9P8YED9"/>
<comment type="caution">
    <text evidence="2">The sequence shown here is derived from an EMBL/GenBank/DDBJ whole genome shotgun (WGS) entry which is preliminary data.</text>
</comment>